<keyword evidence="2" id="KW-1185">Reference proteome</keyword>
<organism evidence="1 2">
    <name type="scientific">Spirosoma endophyticum</name>
    <dbReference type="NCBI Taxonomy" id="662367"/>
    <lineage>
        <taxon>Bacteria</taxon>
        <taxon>Pseudomonadati</taxon>
        <taxon>Bacteroidota</taxon>
        <taxon>Cytophagia</taxon>
        <taxon>Cytophagales</taxon>
        <taxon>Cytophagaceae</taxon>
        <taxon>Spirosoma</taxon>
    </lineage>
</organism>
<dbReference type="STRING" id="662367.SAMN05216167_11138"/>
<evidence type="ECO:0000313" key="1">
    <source>
        <dbReference type="EMBL" id="SFE18092.1"/>
    </source>
</evidence>
<dbReference type="GO" id="GO:0020037">
    <property type="term" value="F:heme binding"/>
    <property type="evidence" value="ECO:0007669"/>
    <property type="project" value="InterPro"/>
</dbReference>
<dbReference type="InterPro" id="IPR036909">
    <property type="entry name" value="Cyt_c-like_dom_sf"/>
</dbReference>
<sequence length="65" mass="7409">MPPVPNLTSTGNVGKWTKAQFFATLRTGKTPSGHQIDNENMPWKMTAQYSDKELASLYQYFQSIR</sequence>
<evidence type="ECO:0000313" key="2">
    <source>
        <dbReference type="Proteomes" id="UP000198598"/>
    </source>
</evidence>
<protein>
    <recommendedName>
        <fullName evidence="3">Cytochrome c domain-containing protein</fullName>
    </recommendedName>
</protein>
<gene>
    <name evidence="1" type="ORF">SAMN05216167_11138</name>
</gene>
<dbReference type="EMBL" id="FOLQ01000011">
    <property type="protein sequence ID" value="SFE18092.1"/>
    <property type="molecule type" value="Genomic_DNA"/>
</dbReference>
<dbReference type="GO" id="GO:0009055">
    <property type="term" value="F:electron transfer activity"/>
    <property type="evidence" value="ECO:0007669"/>
    <property type="project" value="InterPro"/>
</dbReference>
<dbReference type="RefSeq" id="WP_177236662.1">
    <property type="nucleotide sequence ID" value="NZ_FOLQ01000011.1"/>
</dbReference>
<evidence type="ECO:0008006" key="3">
    <source>
        <dbReference type="Google" id="ProtNLM"/>
    </source>
</evidence>
<dbReference type="Proteomes" id="UP000198598">
    <property type="component" value="Unassembled WGS sequence"/>
</dbReference>
<name>A0A1I1YFK3_9BACT</name>
<accession>A0A1I1YFK3</accession>
<dbReference type="AlphaFoldDB" id="A0A1I1YFK3"/>
<reference evidence="1 2" key="1">
    <citation type="submission" date="2016-10" db="EMBL/GenBank/DDBJ databases">
        <authorList>
            <person name="de Groot N.N."/>
        </authorList>
    </citation>
    <scope>NUCLEOTIDE SEQUENCE [LARGE SCALE GENOMIC DNA]</scope>
    <source>
        <strain evidence="1 2">DSM 26130</strain>
    </source>
</reference>
<proteinExistence type="predicted"/>
<dbReference type="Gene3D" id="1.10.760.10">
    <property type="entry name" value="Cytochrome c-like domain"/>
    <property type="match status" value="1"/>
</dbReference>
<dbReference type="SUPFAM" id="SSF46626">
    <property type="entry name" value="Cytochrome c"/>
    <property type="match status" value="1"/>
</dbReference>